<evidence type="ECO:0000259" key="1">
    <source>
        <dbReference type="Pfam" id="PF05368"/>
    </source>
</evidence>
<dbReference type="Pfam" id="PF05368">
    <property type="entry name" value="NmrA"/>
    <property type="match status" value="1"/>
</dbReference>
<dbReference type="Gene3D" id="3.40.50.720">
    <property type="entry name" value="NAD(P)-binding Rossmann-like Domain"/>
    <property type="match status" value="1"/>
</dbReference>
<comment type="caution">
    <text evidence="2">The sequence shown here is derived from an EMBL/GenBank/DDBJ whole genome shotgun (WGS) entry which is preliminary data.</text>
</comment>
<dbReference type="EMBL" id="JAOB01000060">
    <property type="protein sequence ID" value="EUA29993.1"/>
    <property type="molecule type" value="Genomic_DNA"/>
</dbReference>
<reference evidence="2" key="1">
    <citation type="submission" date="2014-01" db="EMBL/GenBank/DDBJ databases">
        <authorList>
            <person name="Brown-Elliot B."/>
            <person name="Wallace R."/>
            <person name="Lenaerts A."/>
            <person name="Ordway D."/>
            <person name="DeGroote M.A."/>
            <person name="Parker T."/>
            <person name="Sizemore C."/>
            <person name="Tallon L.J."/>
            <person name="Sadzewicz L.K."/>
            <person name="Sengamalay N."/>
            <person name="Fraser C.M."/>
            <person name="Hine E."/>
            <person name="Shefchek K.A."/>
            <person name="Das S.P."/>
            <person name="Tettelin H."/>
        </authorList>
    </citation>
    <scope>NUCLEOTIDE SEQUENCE [LARGE SCALE GENOMIC DNA]</scope>
    <source>
        <strain evidence="2">4042</strain>
    </source>
</reference>
<dbReference type="AlphaFoldDB" id="X8AG45"/>
<organism evidence="2">
    <name type="scientific">Mycobacterium xenopi 4042</name>
    <dbReference type="NCBI Taxonomy" id="1299334"/>
    <lineage>
        <taxon>Bacteria</taxon>
        <taxon>Bacillati</taxon>
        <taxon>Actinomycetota</taxon>
        <taxon>Actinomycetes</taxon>
        <taxon>Mycobacteriales</taxon>
        <taxon>Mycobacteriaceae</taxon>
        <taxon>Mycobacterium</taxon>
    </lineage>
</organism>
<proteinExistence type="predicted"/>
<name>X8AG45_MYCXE</name>
<dbReference type="PATRIC" id="fig|1299334.3.peg.5932"/>
<protein>
    <submittedName>
        <fullName evidence="2">Short chain dehydrogenase family protein</fullName>
    </submittedName>
</protein>
<evidence type="ECO:0000313" key="2">
    <source>
        <dbReference type="EMBL" id="EUA29993.1"/>
    </source>
</evidence>
<dbReference type="SUPFAM" id="SSF51735">
    <property type="entry name" value="NAD(P)-binding Rossmann-fold domains"/>
    <property type="match status" value="1"/>
</dbReference>
<gene>
    <name evidence="2" type="ORF">I553_4248</name>
</gene>
<accession>X8AG45</accession>
<dbReference type="InterPro" id="IPR008030">
    <property type="entry name" value="NmrA-like"/>
</dbReference>
<feature type="domain" description="NmrA-like" evidence="1">
    <location>
        <begin position="2"/>
        <end position="36"/>
    </location>
</feature>
<dbReference type="InterPro" id="IPR036291">
    <property type="entry name" value="NAD(P)-bd_dom_sf"/>
</dbReference>
<sequence>MTIVVTGATGNVGRPLVTQLVNAGAKVRAVSRNLQSAGFAADVDVVESAAAAIPEHQRSS</sequence>